<dbReference type="OrthoDB" id="1637540at2759"/>
<dbReference type="EMBL" id="BJWL01000001">
    <property type="protein sequence ID" value="GFY81158.1"/>
    <property type="molecule type" value="Genomic_DNA"/>
</dbReference>
<keyword evidence="2" id="KW-1185">Reference proteome</keyword>
<sequence length="117" mass="13257">MVLRSGVLHEARPQELEALDENDDKACSNLQVIRDELLGPTSYDNVVRPRKFQVGDLVLRAAPYIMRGISSSKLAPKWEGPFIIMETNETRYYPIDKPGSDKPMAPINAKCLKMHYP</sequence>
<comment type="caution">
    <text evidence="1">The sequence shown here is derived from an EMBL/GenBank/DDBJ whole genome shotgun (WGS) entry which is preliminary data.</text>
</comment>
<proteinExistence type="predicted"/>
<evidence type="ECO:0000313" key="2">
    <source>
        <dbReference type="Proteomes" id="UP000585474"/>
    </source>
</evidence>
<reference evidence="1 2" key="1">
    <citation type="submission" date="2019-07" db="EMBL/GenBank/DDBJ databases">
        <title>De Novo Assembly of kiwifruit Actinidia rufa.</title>
        <authorList>
            <person name="Sugita-Konishi S."/>
            <person name="Sato K."/>
            <person name="Mori E."/>
            <person name="Abe Y."/>
            <person name="Kisaki G."/>
            <person name="Hamano K."/>
            <person name="Suezawa K."/>
            <person name="Otani M."/>
            <person name="Fukuda T."/>
            <person name="Manabe T."/>
            <person name="Gomi K."/>
            <person name="Tabuchi M."/>
            <person name="Akimitsu K."/>
            <person name="Kataoka I."/>
        </authorList>
    </citation>
    <scope>NUCLEOTIDE SEQUENCE [LARGE SCALE GENOMIC DNA]</scope>
    <source>
        <strain evidence="2">cv. Fuchu</strain>
    </source>
</reference>
<evidence type="ECO:0000313" key="1">
    <source>
        <dbReference type="EMBL" id="GFY81158.1"/>
    </source>
</evidence>
<protein>
    <submittedName>
        <fullName evidence="1">Uncharacterized protein</fullName>
    </submittedName>
</protein>
<accession>A0A7J0E3X4</accession>
<dbReference type="Proteomes" id="UP000585474">
    <property type="component" value="Unassembled WGS sequence"/>
</dbReference>
<gene>
    <name evidence="1" type="ORF">Acr_01g0009670</name>
</gene>
<name>A0A7J0E3X4_9ERIC</name>
<dbReference type="AlphaFoldDB" id="A0A7J0E3X4"/>
<organism evidence="1 2">
    <name type="scientific">Actinidia rufa</name>
    <dbReference type="NCBI Taxonomy" id="165716"/>
    <lineage>
        <taxon>Eukaryota</taxon>
        <taxon>Viridiplantae</taxon>
        <taxon>Streptophyta</taxon>
        <taxon>Embryophyta</taxon>
        <taxon>Tracheophyta</taxon>
        <taxon>Spermatophyta</taxon>
        <taxon>Magnoliopsida</taxon>
        <taxon>eudicotyledons</taxon>
        <taxon>Gunneridae</taxon>
        <taxon>Pentapetalae</taxon>
        <taxon>asterids</taxon>
        <taxon>Ericales</taxon>
        <taxon>Actinidiaceae</taxon>
        <taxon>Actinidia</taxon>
    </lineage>
</organism>